<evidence type="ECO:0000313" key="1">
    <source>
        <dbReference type="EMBL" id="PTL34949.1"/>
    </source>
</evidence>
<keyword evidence="2" id="KW-1185">Reference proteome</keyword>
<dbReference type="Proteomes" id="UP000241436">
    <property type="component" value="Unassembled WGS sequence"/>
</dbReference>
<gene>
    <name evidence="1" type="ORF">CLG94_12025</name>
</gene>
<organism evidence="1 2">
    <name type="scientific">Candidatus Methylomirabilis limnetica</name>
    <dbReference type="NCBI Taxonomy" id="2033718"/>
    <lineage>
        <taxon>Bacteria</taxon>
        <taxon>Candidatus Methylomirabilota</taxon>
        <taxon>Candidatus Methylomirabilia</taxon>
        <taxon>Candidatus Methylomirabilales</taxon>
        <taxon>Candidatus Methylomirabilaceae</taxon>
        <taxon>Candidatus Methylomirabilis</taxon>
    </lineage>
</organism>
<dbReference type="AlphaFoldDB" id="A0A2T4TV23"/>
<evidence type="ECO:0000313" key="2">
    <source>
        <dbReference type="Proteomes" id="UP000241436"/>
    </source>
</evidence>
<protein>
    <submittedName>
        <fullName evidence="1">Uncharacterized protein</fullName>
    </submittedName>
</protein>
<sequence>MPLWPIEFKSGQTVTRDYLIGLQKWLALAGAFASKPLSGETLVNEHVKTVLRMLAHRPEVVMNRPFAAFGE</sequence>
<dbReference type="EMBL" id="NVQC01000036">
    <property type="protein sequence ID" value="PTL34949.1"/>
    <property type="molecule type" value="Genomic_DNA"/>
</dbReference>
<accession>A0A2T4TV23</accession>
<name>A0A2T4TV23_9BACT</name>
<comment type="caution">
    <text evidence="1">The sequence shown here is derived from an EMBL/GenBank/DDBJ whole genome shotgun (WGS) entry which is preliminary data.</text>
</comment>
<reference evidence="1 2" key="1">
    <citation type="submission" date="2017-09" db="EMBL/GenBank/DDBJ databases">
        <title>Bloom of a denitrifying methanotroph, Candidatus Methylomirabilis limnetica, in a deep stratified lake.</title>
        <authorList>
            <person name="Graf J.S."/>
            <person name="Marchant H.K."/>
            <person name="Tienken D."/>
            <person name="Hach P.F."/>
            <person name="Brand A."/>
            <person name="Schubert C.J."/>
            <person name="Kuypers M.M."/>
            <person name="Milucka J."/>
        </authorList>
    </citation>
    <scope>NUCLEOTIDE SEQUENCE [LARGE SCALE GENOMIC DNA]</scope>
    <source>
        <strain evidence="1 2">Zug</strain>
    </source>
</reference>
<reference evidence="2" key="2">
    <citation type="journal article" date="2018" name="Environ. Microbiol.">
        <title>Bloom of a denitrifying methanotroph, 'Candidatus Methylomirabilis limnetica', in a deep stratified lake.</title>
        <authorList>
            <person name="Graf J.S."/>
            <person name="Mayr M.J."/>
            <person name="Marchant H.K."/>
            <person name="Tienken D."/>
            <person name="Hach P.F."/>
            <person name="Brand A."/>
            <person name="Schubert C.J."/>
            <person name="Kuypers M.M."/>
            <person name="Milucka J."/>
        </authorList>
    </citation>
    <scope>NUCLEOTIDE SEQUENCE [LARGE SCALE GENOMIC DNA]</scope>
    <source>
        <strain evidence="2">Zug</strain>
    </source>
</reference>
<proteinExistence type="predicted"/>